<comment type="caution">
    <text evidence="1">The sequence shown here is derived from an EMBL/GenBank/DDBJ whole genome shotgun (WGS) entry which is preliminary data.</text>
</comment>
<dbReference type="SUPFAM" id="SSF47598">
    <property type="entry name" value="Ribbon-helix-helix"/>
    <property type="match status" value="1"/>
</dbReference>
<keyword evidence="2" id="KW-1185">Reference proteome</keyword>
<organism evidence="1 2">
    <name type="scientific">Nocardia transvalensis</name>
    <dbReference type="NCBI Taxonomy" id="37333"/>
    <lineage>
        <taxon>Bacteria</taxon>
        <taxon>Bacillati</taxon>
        <taxon>Actinomycetota</taxon>
        <taxon>Actinomycetes</taxon>
        <taxon>Mycobacteriales</taxon>
        <taxon>Nocardiaceae</taxon>
        <taxon>Nocardia</taxon>
    </lineage>
</organism>
<dbReference type="CDD" id="cd21631">
    <property type="entry name" value="RHH_CopG_NikR-like"/>
    <property type="match status" value="1"/>
</dbReference>
<evidence type="ECO:0000313" key="2">
    <source>
        <dbReference type="Proteomes" id="UP000540412"/>
    </source>
</evidence>
<evidence type="ECO:0000313" key="1">
    <source>
        <dbReference type="EMBL" id="MBB5916397.1"/>
    </source>
</evidence>
<dbReference type="RefSeq" id="WP_040748213.1">
    <property type="nucleotide sequence ID" value="NZ_JACHIT010000002.1"/>
</dbReference>
<dbReference type="EMBL" id="JACHIT010000002">
    <property type="protein sequence ID" value="MBB5916397.1"/>
    <property type="molecule type" value="Genomic_DNA"/>
</dbReference>
<accession>A0A7W9UKK6</accession>
<gene>
    <name evidence="1" type="ORF">BJY24_005309</name>
</gene>
<protein>
    <submittedName>
        <fullName evidence="1">Metal-responsive CopG/Arc/MetJ family transcriptional regulator</fullName>
    </submittedName>
</protein>
<sequence length="55" mass="6101">MGDEDVKQFNVYLPVGLIKQVKFRAIESGMSLSALVAEALRTYLDDTDEHADGKD</sequence>
<dbReference type="InterPro" id="IPR013321">
    <property type="entry name" value="Arc_rbn_hlx_hlx"/>
</dbReference>
<reference evidence="1 2" key="1">
    <citation type="submission" date="2020-08" db="EMBL/GenBank/DDBJ databases">
        <title>Sequencing the genomes of 1000 actinobacteria strains.</title>
        <authorList>
            <person name="Klenk H.-P."/>
        </authorList>
    </citation>
    <scope>NUCLEOTIDE SEQUENCE [LARGE SCALE GENOMIC DNA]</scope>
    <source>
        <strain evidence="1 2">DSM 43582</strain>
    </source>
</reference>
<dbReference type="AlphaFoldDB" id="A0A7W9UKK6"/>
<dbReference type="Proteomes" id="UP000540412">
    <property type="component" value="Unassembled WGS sequence"/>
</dbReference>
<dbReference type="Gene3D" id="1.10.1220.10">
    <property type="entry name" value="Met repressor-like"/>
    <property type="match status" value="1"/>
</dbReference>
<dbReference type="InterPro" id="IPR010985">
    <property type="entry name" value="Ribbon_hlx_hlx"/>
</dbReference>
<dbReference type="GO" id="GO:0006355">
    <property type="term" value="P:regulation of DNA-templated transcription"/>
    <property type="evidence" value="ECO:0007669"/>
    <property type="project" value="InterPro"/>
</dbReference>
<name>A0A7W9UKK6_9NOCA</name>
<proteinExistence type="predicted"/>